<dbReference type="PROSITE" id="PS51257">
    <property type="entry name" value="PROKAR_LIPOPROTEIN"/>
    <property type="match status" value="1"/>
</dbReference>
<dbReference type="SUPFAM" id="SSF58104">
    <property type="entry name" value="Methyl-accepting chemotaxis protein (MCP) signaling domain"/>
    <property type="match status" value="1"/>
</dbReference>
<evidence type="ECO:0000313" key="8">
    <source>
        <dbReference type="Proteomes" id="UP000094609"/>
    </source>
</evidence>
<dbReference type="InterPro" id="IPR004089">
    <property type="entry name" value="MCPsignal_dom"/>
</dbReference>
<protein>
    <submittedName>
        <fullName evidence="7">Putative membrane protein</fullName>
    </submittedName>
</protein>
<keyword evidence="5" id="KW-0812">Transmembrane</keyword>
<accession>A0A1D7TKP5</accession>
<feature type="transmembrane region" description="Helical" evidence="5">
    <location>
        <begin position="38"/>
        <end position="58"/>
    </location>
</feature>
<evidence type="ECO:0000259" key="6">
    <source>
        <dbReference type="PROSITE" id="PS50111"/>
    </source>
</evidence>
<dbReference type="Gene3D" id="6.10.340.10">
    <property type="match status" value="1"/>
</dbReference>
<gene>
    <name evidence="7" type="ORF">SHALO_1797</name>
</gene>
<keyword evidence="5" id="KW-1133">Transmembrane helix</keyword>
<organism evidence="7 8">
    <name type="scientific">Sulfurospirillum halorespirans DSM 13726</name>
    <dbReference type="NCBI Taxonomy" id="1193502"/>
    <lineage>
        <taxon>Bacteria</taxon>
        <taxon>Pseudomonadati</taxon>
        <taxon>Campylobacterota</taxon>
        <taxon>Epsilonproteobacteria</taxon>
        <taxon>Campylobacterales</taxon>
        <taxon>Sulfurospirillaceae</taxon>
        <taxon>Sulfurospirillum</taxon>
    </lineage>
</organism>
<dbReference type="SMART" id="SM00283">
    <property type="entry name" value="MA"/>
    <property type="match status" value="1"/>
</dbReference>
<dbReference type="EMBL" id="CP017111">
    <property type="protein sequence ID" value="AOO65568.1"/>
    <property type="molecule type" value="Genomic_DNA"/>
</dbReference>
<dbReference type="KEGG" id="shal:SHALO_1797"/>
<keyword evidence="4" id="KW-0175">Coiled coil</keyword>
<dbReference type="PANTHER" id="PTHR32089:SF114">
    <property type="entry name" value="METHYL-ACCEPTING CHEMOTAXIS PROTEIN MCPB"/>
    <property type="match status" value="1"/>
</dbReference>
<evidence type="ECO:0000256" key="2">
    <source>
        <dbReference type="ARBA" id="ARBA00029447"/>
    </source>
</evidence>
<dbReference type="PATRIC" id="fig|1193502.14.peg.1824"/>
<feature type="coiled-coil region" evidence="4">
    <location>
        <begin position="321"/>
        <end position="348"/>
    </location>
</feature>
<keyword evidence="8" id="KW-1185">Reference proteome</keyword>
<dbReference type="GO" id="GO:0007165">
    <property type="term" value="P:signal transduction"/>
    <property type="evidence" value="ECO:0007669"/>
    <property type="project" value="UniProtKB-KW"/>
</dbReference>
<dbReference type="PRINTS" id="PR00260">
    <property type="entry name" value="CHEMTRNSDUCR"/>
</dbReference>
<dbReference type="Gene3D" id="1.10.287.950">
    <property type="entry name" value="Methyl-accepting chemotaxis protein"/>
    <property type="match status" value="1"/>
</dbReference>
<dbReference type="PANTHER" id="PTHR32089">
    <property type="entry name" value="METHYL-ACCEPTING CHEMOTAXIS PROTEIN MCPB"/>
    <property type="match status" value="1"/>
</dbReference>
<keyword evidence="1 3" id="KW-0807">Transducer</keyword>
<dbReference type="GO" id="GO:0016020">
    <property type="term" value="C:membrane"/>
    <property type="evidence" value="ECO:0007669"/>
    <property type="project" value="InterPro"/>
</dbReference>
<dbReference type="PROSITE" id="PS50111">
    <property type="entry name" value="CHEMOTAXIS_TRANSDUC_2"/>
    <property type="match status" value="1"/>
</dbReference>
<dbReference type="STRING" id="1193502.SHALO_1797"/>
<comment type="similarity">
    <text evidence="2">Belongs to the methyl-accepting chemotaxis (MCP) protein family.</text>
</comment>
<feature type="domain" description="Methyl-accepting transducer" evidence="6">
    <location>
        <begin position="264"/>
        <end position="521"/>
    </location>
</feature>
<reference evidence="8" key="1">
    <citation type="submission" date="2016-08" db="EMBL/GenBank/DDBJ databases">
        <title>Complete genome sequence of the organohalide-respiring Epsilonproteobacterium Sulfurospirillum halorespirans.</title>
        <authorList>
            <person name="Goris T."/>
            <person name="Zimmermann J."/>
            <person name="Schenz B."/>
            <person name="Lemos M."/>
            <person name="Hackermueller J."/>
            <person name="Diekert G."/>
        </authorList>
    </citation>
    <scope>NUCLEOTIDE SEQUENCE [LARGE SCALE GENOMIC DNA]</scope>
    <source>
        <strain>DSM 13726</strain>
        <strain evidence="8">PCE-M2</strain>
    </source>
</reference>
<dbReference type="GO" id="GO:0004888">
    <property type="term" value="F:transmembrane signaling receptor activity"/>
    <property type="evidence" value="ECO:0007669"/>
    <property type="project" value="InterPro"/>
</dbReference>
<dbReference type="Proteomes" id="UP000094609">
    <property type="component" value="Chromosome"/>
</dbReference>
<proteinExistence type="inferred from homology"/>
<dbReference type="Pfam" id="PF12729">
    <property type="entry name" value="4HB_MCP_1"/>
    <property type="match status" value="1"/>
</dbReference>
<sequence length="536" mass="58806">MTIGKQLLAMLAIAIVGACTIFGISITKMDKVYEETNYVTVNSLPSVLSLSDAMLFGLRLRLVMWEHITQEDKEVNAKSKEGILGTLNDLSKELDQYGKLTSDAKDKAMLEKDLAAFEKFKVLVNDILKLSETGHKAEASIAFNKARPTLKVLTTALDEHMNYNLELAKTMASDAAHEKQSANTMMIIVVLLVVGTTIFLSIIIRNNIMQGVHLVRDSIGNFVRTKELHFRISYTKHNEIKEMVDSFNTLVETLELTIKDAKNSSNENASVSHELSTTSMQIGRNAEQSSTIVENTIHEIEAIKIFVQETATLSEGMKQSIATAGSRLENAKNEVISLRGEMDQASHSESALAQKLEQMSHDAEQVKQILTVISDIADQTNLLALNAAIEAARAGEHGRGFAVVADEVRKLAERTQSSLTEINATINVIVQSIVDSSEQMGRNAKNIQRLSTVSSGVETTILGTTQVMDESVNAVTISAQNSRKISQDTDKIVEMVTNINTLTSQNARSVEEIAAAADHLSRLAENLNNKLNQFQS</sequence>
<evidence type="ECO:0000256" key="4">
    <source>
        <dbReference type="SAM" id="Coils"/>
    </source>
</evidence>
<evidence type="ECO:0000313" key="7">
    <source>
        <dbReference type="EMBL" id="AOO65568.1"/>
    </source>
</evidence>
<evidence type="ECO:0000256" key="3">
    <source>
        <dbReference type="PROSITE-ProRule" id="PRU00284"/>
    </source>
</evidence>
<dbReference type="Pfam" id="PF00015">
    <property type="entry name" value="MCPsignal"/>
    <property type="match status" value="1"/>
</dbReference>
<name>A0A1D7TKP5_9BACT</name>
<dbReference type="InterPro" id="IPR024478">
    <property type="entry name" value="HlyB_4HB_MCP"/>
</dbReference>
<dbReference type="InterPro" id="IPR004090">
    <property type="entry name" value="Chemotax_Me-accpt_rcpt"/>
</dbReference>
<feature type="transmembrane region" description="Helical" evidence="5">
    <location>
        <begin position="185"/>
        <end position="204"/>
    </location>
</feature>
<dbReference type="RefSeq" id="WP_069478232.1">
    <property type="nucleotide sequence ID" value="NZ_CP017111.1"/>
</dbReference>
<feature type="transmembrane region" description="Helical" evidence="5">
    <location>
        <begin position="7"/>
        <end position="26"/>
    </location>
</feature>
<evidence type="ECO:0000256" key="5">
    <source>
        <dbReference type="SAM" id="Phobius"/>
    </source>
</evidence>
<keyword evidence="5" id="KW-0472">Membrane</keyword>
<dbReference type="AlphaFoldDB" id="A0A1D7TKP5"/>
<dbReference type="GO" id="GO:0006935">
    <property type="term" value="P:chemotaxis"/>
    <property type="evidence" value="ECO:0007669"/>
    <property type="project" value="InterPro"/>
</dbReference>
<evidence type="ECO:0000256" key="1">
    <source>
        <dbReference type="ARBA" id="ARBA00023224"/>
    </source>
</evidence>